<reference evidence="1 2" key="1">
    <citation type="submission" date="2015-12" db="EMBL/GenBank/DDBJ databases">
        <authorList>
            <person name="Shamseldin A."/>
            <person name="Moawad H."/>
            <person name="Abd El-Rahim W.M."/>
            <person name="Sadowsky M.J."/>
        </authorList>
    </citation>
    <scope>NUCLEOTIDE SEQUENCE [LARGE SCALE GENOMIC DNA]</scope>
    <source>
        <strain evidence="1 2">SJ5A-1</strain>
    </source>
</reference>
<protein>
    <recommendedName>
        <fullName evidence="3">Phasin domain-containing protein</fullName>
    </recommendedName>
</protein>
<proteinExistence type="predicted"/>
<dbReference type="EMBL" id="LPXO01000005">
    <property type="protein sequence ID" value="KUF10925.1"/>
    <property type="molecule type" value="Genomic_DNA"/>
</dbReference>
<comment type="caution">
    <text evidence="1">The sequence shown here is derived from an EMBL/GenBank/DDBJ whole genome shotgun (WGS) entry which is preliminary data.</text>
</comment>
<dbReference type="Proteomes" id="UP000054396">
    <property type="component" value="Unassembled WGS sequence"/>
</dbReference>
<dbReference type="RefSeq" id="WP_058862210.1">
    <property type="nucleotide sequence ID" value="NZ_LPXO01000005.1"/>
</dbReference>
<sequence length="160" mass="18242">MSDPKDTNPFDPGRFMETYWSMFDPKKQSELFDPQRMMETMKSMAPENVDFQEVFQRNQRNLEAVMQANEAAAQTYRGMLENQMEIFNRVSQEAKELATPPGSTDPAEAGAQYSQAYSRALELGLSLMTEMAEEVQKANQEVYGKYQERLGAAVSELKSK</sequence>
<evidence type="ECO:0008006" key="3">
    <source>
        <dbReference type="Google" id="ProtNLM"/>
    </source>
</evidence>
<name>A0A0W7WJY2_9RHOB</name>
<accession>A0A0W7WJY2</accession>
<dbReference type="AlphaFoldDB" id="A0A0W7WJY2"/>
<dbReference type="OrthoDB" id="7768818at2"/>
<evidence type="ECO:0000313" key="1">
    <source>
        <dbReference type="EMBL" id="KUF10925.1"/>
    </source>
</evidence>
<dbReference type="STRING" id="1685382.AVJ23_10865"/>
<keyword evidence="2" id="KW-1185">Reference proteome</keyword>
<evidence type="ECO:0000313" key="2">
    <source>
        <dbReference type="Proteomes" id="UP000054396"/>
    </source>
</evidence>
<organism evidence="1 2">
    <name type="scientific">Pseudoponticoccus marisrubri</name>
    <dbReference type="NCBI Taxonomy" id="1685382"/>
    <lineage>
        <taxon>Bacteria</taxon>
        <taxon>Pseudomonadati</taxon>
        <taxon>Pseudomonadota</taxon>
        <taxon>Alphaproteobacteria</taxon>
        <taxon>Rhodobacterales</taxon>
        <taxon>Roseobacteraceae</taxon>
        <taxon>Pseudoponticoccus</taxon>
    </lineage>
</organism>
<gene>
    <name evidence="1" type="ORF">AVJ23_10865</name>
</gene>